<dbReference type="Proteomes" id="UP001209540">
    <property type="component" value="Unassembled WGS sequence"/>
</dbReference>
<evidence type="ECO:0000313" key="1">
    <source>
        <dbReference type="EMBL" id="KAI9271740.1"/>
    </source>
</evidence>
<reference evidence="1" key="2">
    <citation type="submission" date="2023-02" db="EMBL/GenBank/DDBJ databases">
        <authorList>
            <consortium name="DOE Joint Genome Institute"/>
            <person name="Mondo S.J."/>
            <person name="Chang Y."/>
            <person name="Wang Y."/>
            <person name="Ahrendt S."/>
            <person name="Andreopoulos W."/>
            <person name="Barry K."/>
            <person name="Beard J."/>
            <person name="Benny G.L."/>
            <person name="Blankenship S."/>
            <person name="Bonito G."/>
            <person name="Cuomo C."/>
            <person name="Desiro A."/>
            <person name="Gervers K.A."/>
            <person name="Hundley H."/>
            <person name="Kuo A."/>
            <person name="LaButti K."/>
            <person name="Lang B.F."/>
            <person name="Lipzen A."/>
            <person name="O'Donnell K."/>
            <person name="Pangilinan J."/>
            <person name="Reynolds N."/>
            <person name="Sandor L."/>
            <person name="Smith M.W."/>
            <person name="Tsang A."/>
            <person name="Grigoriev I.V."/>
            <person name="Stajich J.E."/>
            <person name="Spatafora J.W."/>
        </authorList>
    </citation>
    <scope>NUCLEOTIDE SEQUENCE</scope>
    <source>
        <strain evidence="1">RSA 2281</strain>
    </source>
</reference>
<dbReference type="AlphaFoldDB" id="A0AAD5KIC8"/>
<comment type="caution">
    <text evidence="1">The sequence shown here is derived from an EMBL/GenBank/DDBJ whole genome shotgun (WGS) entry which is preliminary data.</text>
</comment>
<accession>A0AAD5KIC8</accession>
<protein>
    <submittedName>
        <fullName evidence="1">Uncharacterized protein</fullName>
    </submittedName>
</protein>
<keyword evidence="2" id="KW-1185">Reference proteome</keyword>
<sequence length="65" mass="7432">MLSIVSIIVSITINIYAEFHSETGFTIDYITRIYFVLTNCLFVAVGLNTCDTSVTYIHGYSYFYI</sequence>
<organism evidence="1 2">
    <name type="scientific">Phascolomyces articulosus</name>
    <dbReference type="NCBI Taxonomy" id="60185"/>
    <lineage>
        <taxon>Eukaryota</taxon>
        <taxon>Fungi</taxon>
        <taxon>Fungi incertae sedis</taxon>
        <taxon>Mucoromycota</taxon>
        <taxon>Mucoromycotina</taxon>
        <taxon>Mucoromycetes</taxon>
        <taxon>Mucorales</taxon>
        <taxon>Lichtheimiaceae</taxon>
        <taxon>Phascolomyces</taxon>
    </lineage>
</organism>
<evidence type="ECO:0000313" key="2">
    <source>
        <dbReference type="Proteomes" id="UP001209540"/>
    </source>
</evidence>
<reference evidence="1" key="1">
    <citation type="journal article" date="2022" name="IScience">
        <title>Evolution of zygomycete secretomes and the origins of terrestrial fungal ecologies.</title>
        <authorList>
            <person name="Chang Y."/>
            <person name="Wang Y."/>
            <person name="Mondo S."/>
            <person name="Ahrendt S."/>
            <person name="Andreopoulos W."/>
            <person name="Barry K."/>
            <person name="Beard J."/>
            <person name="Benny G.L."/>
            <person name="Blankenship S."/>
            <person name="Bonito G."/>
            <person name="Cuomo C."/>
            <person name="Desiro A."/>
            <person name="Gervers K.A."/>
            <person name="Hundley H."/>
            <person name="Kuo A."/>
            <person name="LaButti K."/>
            <person name="Lang B.F."/>
            <person name="Lipzen A."/>
            <person name="O'Donnell K."/>
            <person name="Pangilinan J."/>
            <person name="Reynolds N."/>
            <person name="Sandor L."/>
            <person name="Smith M.E."/>
            <person name="Tsang A."/>
            <person name="Grigoriev I.V."/>
            <person name="Stajich J.E."/>
            <person name="Spatafora J.W."/>
        </authorList>
    </citation>
    <scope>NUCLEOTIDE SEQUENCE</scope>
    <source>
        <strain evidence="1">RSA 2281</strain>
    </source>
</reference>
<gene>
    <name evidence="1" type="ORF">BDA99DRAFT_303324</name>
</gene>
<proteinExistence type="predicted"/>
<dbReference type="EMBL" id="JAIXMP010000006">
    <property type="protein sequence ID" value="KAI9271740.1"/>
    <property type="molecule type" value="Genomic_DNA"/>
</dbReference>
<name>A0AAD5KIC8_9FUNG</name>